<dbReference type="InterPro" id="IPR011006">
    <property type="entry name" value="CheY-like_superfamily"/>
</dbReference>
<protein>
    <submittedName>
        <fullName evidence="2">Response regulatory domain-containing protein</fullName>
    </submittedName>
</protein>
<evidence type="ECO:0000313" key="3">
    <source>
        <dbReference type="Proteomes" id="UP000008037"/>
    </source>
</evidence>
<dbReference type="GO" id="GO:0000160">
    <property type="term" value="P:phosphorelay signal transduction system"/>
    <property type="evidence" value="ECO:0007669"/>
    <property type="project" value="InterPro"/>
</dbReference>
<dbReference type="InParanoid" id="K0II22"/>
<reference evidence="2 3" key="1">
    <citation type="journal article" date="2012" name="Environ. Microbiol.">
        <title>The genome of the ammonia-oxidizing Candidatus Nitrososphaera gargensis: insights into metabolic versatility and environmental adaptations.</title>
        <authorList>
            <person name="Spang A."/>
            <person name="Poehlein A."/>
            <person name="Offre P."/>
            <person name="Zumbragel S."/>
            <person name="Haider S."/>
            <person name="Rychlik N."/>
            <person name="Nowka B."/>
            <person name="Schmeisser C."/>
            <person name="Lebedeva E.V."/>
            <person name="Rattei T."/>
            <person name="Bohm C."/>
            <person name="Schmid M."/>
            <person name="Galushko A."/>
            <person name="Hatzenpichler R."/>
            <person name="Weinmaier T."/>
            <person name="Daniel R."/>
            <person name="Schleper C."/>
            <person name="Spieck E."/>
            <person name="Streit W."/>
            <person name="Wagner M."/>
        </authorList>
    </citation>
    <scope>NUCLEOTIDE SEQUENCE [LARGE SCALE GENOMIC DNA]</scope>
    <source>
        <strain evidence="3">Ga9.2</strain>
    </source>
</reference>
<name>K0II22_NITGG</name>
<sequence>MHEWKNVTSDRTAMLIVNIKRLNSKIKVFVIADRYLEETKTRILDYGADEFVLKPISIHSVIEKVSLLLLEAATNSTSKKSGLLLKRFLFCNLFLHGKTL</sequence>
<dbReference type="InterPro" id="IPR001789">
    <property type="entry name" value="Sig_transdc_resp-reg_receiver"/>
</dbReference>
<dbReference type="STRING" id="1237085.Ngar_c16500"/>
<dbReference type="Gene3D" id="3.40.50.2300">
    <property type="match status" value="1"/>
</dbReference>
<organism evidence="2 3">
    <name type="scientific">Nitrososphaera gargensis (strain Ga9.2)</name>
    <dbReference type="NCBI Taxonomy" id="1237085"/>
    <lineage>
        <taxon>Archaea</taxon>
        <taxon>Nitrososphaerota</taxon>
        <taxon>Nitrososphaeria</taxon>
        <taxon>Nitrososphaerales</taxon>
        <taxon>Nitrososphaeraceae</taxon>
        <taxon>Nitrososphaera</taxon>
    </lineage>
</organism>
<dbReference type="HOGENOM" id="CLU_2299429_0_0_2"/>
<gene>
    <name evidence="2" type="ordered locus">Ngar_c16500</name>
</gene>
<dbReference type="KEGG" id="nga:Ngar_c16500"/>
<evidence type="ECO:0000313" key="2">
    <source>
        <dbReference type="EMBL" id="AFU58583.1"/>
    </source>
</evidence>
<dbReference type="BioCyc" id="CNIT1237085:G1324-1648-MONOMER"/>
<proteinExistence type="predicted"/>
<evidence type="ECO:0000259" key="1">
    <source>
        <dbReference type="PROSITE" id="PS50110"/>
    </source>
</evidence>
<dbReference type="EMBL" id="CP002408">
    <property type="protein sequence ID" value="AFU58583.1"/>
    <property type="molecule type" value="Genomic_DNA"/>
</dbReference>
<dbReference type="Proteomes" id="UP000008037">
    <property type="component" value="Chromosome"/>
</dbReference>
<dbReference type="PROSITE" id="PS50110">
    <property type="entry name" value="RESPONSE_REGULATORY"/>
    <property type="match status" value="1"/>
</dbReference>
<dbReference type="SUPFAM" id="SSF52172">
    <property type="entry name" value="CheY-like"/>
    <property type="match status" value="1"/>
</dbReference>
<feature type="domain" description="Response regulatory" evidence="1">
    <location>
        <begin position="1"/>
        <end position="69"/>
    </location>
</feature>
<accession>K0II22</accession>
<keyword evidence="3" id="KW-1185">Reference proteome</keyword>
<dbReference type="AlphaFoldDB" id="K0II22"/>